<keyword evidence="1" id="KW-0472">Membrane</keyword>
<protein>
    <submittedName>
        <fullName evidence="2">Uncharacterized protein</fullName>
    </submittedName>
</protein>
<comment type="caution">
    <text evidence="2">The sequence shown here is derived from an EMBL/GenBank/DDBJ whole genome shotgun (WGS) entry which is preliminary data.</text>
</comment>
<evidence type="ECO:0000313" key="3">
    <source>
        <dbReference type="Proteomes" id="UP000198287"/>
    </source>
</evidence>
<proteinExistence type="predicted"/>
<feature type="transmembrane region" description="Helical" evidence="1">
    <location>
        <begin position="123"/>
        <end position="146"/>
    </location>
</feature>
<name>A0A226D3Q4_FOLCA</name>
<accession>A0A226D3Q4</accession>
<keyword evidence="3" id="KW-1185">Reference proteome</keyword>
<dbReference type="Proteomes" id="UP000198287">
    <property type="component" value="Unassembled WGS sequence"/>
</dbReference>
<keyword evidence="1" id="KW-1133">Transmembrane helix</keyword>
<organism evidence="2 3">
    <name type="scientific">Folsomia candida</name>
    <name type="common">Springtail</name>
    <dbReference type="NCBI Taxonomy" id="158441"/>
    <lineage>
        <taxon>Eukaryota</taxon>
        <taxon>Metazoa</taxon>
        <taxon>Ecdysozoa</taxon>
        <taxon>Arthropoda</taxon>
        <taxon>Hexapoda</taxon>
        <taxon>Collembola</taxon>
        <taxon>Entomobryomorpha</taxon>
        <taxon>Isotomoidea</taxon>
        <taxon>Isotomidae</taxon>
        <taxon>Proisotominae</taxon>
        <taxon>Folsomia</taxon>
    </lineage>
</organism>
<keyword evidence="1" id="KW-0812">Transmembrane</keyword>
<dbReference type="OrthoDB" id="7282562at2759"/>
<reference evidence="2 3" key="1">
    <citation type="submission" date="2015-12" db="EMBL/GenBank/DDBJ databases">
        <title>The genome of Folsomia candida.</title>
        <authorList>
            <person name="Faddeeva A."/>
            <person name="Derks M.F."/>
            <person name="Anvar Y."/>
            <person name="Smit S."/>
            <person name="Van Straalen N."/>
            <person name="Roelofs D."/>
        </authorList>
    </citation>
    <scope>NUCLEOTIDE SEQUENCE [LARGE SCALE GENOMIC DNA]</scope>
    <source>
        <strain evidence="2 3">VU population</strain>
        <tissue evidence="2">Whole body</tissue>
    </source>
</reference>
<dbReference type="AlphaFoldDB" id="A0A226D3Q4"/>
<evidence type="ECO:0000256" key="1">
    <source>
        <dbReference type="SAM" id="Phobius"/>
    </source>
</evidence>
<evidence type="ECO:0000313" key="2">
    <source>
        <dbReference type="EMBL" id="OXA39690.1"/>
    </source>
</evidence>
<dbReference type="EMBL" id="LNIX01000037">
    <property type="protein sequence ID" value="OXA39690.1"/>
    <property type="molecule type" value="Genomic_DNA"/>
</dbReference>
<feature type="transmembrane region" description="Helical" evidence="1">
    <location>
        <begin position="166"/>
        <end position="194"/>
    </location>
</feature>
<gene>
    <name evidence="2" type="ORF">Fcan01_25574</name>
</gene>
<sequence>MNGTILKIVGAEWKGVLNVATEITGSKTFISGAAFEMLLDLQFILNFKPEFTVVDDYFPDHPTNSSIAYHLSVKNADIAIGLLYYVLPRLAHGSILVPLGNEPFQAYFLQPSVKNESVYHKPLPISLLLSMVLLLAIICILTILSSKNSTVVELSFRDWIVVMLKSVFWAFATISQQVLLSGGLMCSTMLYIYYAASILSYFNRDVVETIQNFTQLLISSFSVYTVSSVTSTLLENHGVTHETFTDVGQNASILKIFQRGHAHLDTDDIFYPDAESLGIPNSQVCTVSKVKVLKGGGLTSGFYCQQGFEHREGFNFG</sequence>